<dbReference type="Proteomes" id="UP001418637">
    <property type="component" value="Unassembled WGS sequence"/>
</dbReference>
<dbReference type="InterPro" id="IPR000551">
    <property type="entry name" value="MerR-type_HTH_dom"/>
</dbReference>
<keyword evidence="4" id="KW-0238">DNA-binding</keyword>
<accession>A0ABV0BH84</accession>
<dbReference type="CDD" id="cd01108">
    <property type="entry name" value="HTH_CueR"/>
    <property type="match status" value="1"/>
</dbReference>
<evidence type="ECO:0000256" key="1">
    <source>
        <dbReference type="ARBA" id="ARBA00004496"/>
    </source>
</evidence>
<evidence type="ECO:0000256" key="5">
    <source>
        <dbReference type="ARBA" id="ARBA00023163"/>
    </source>
</evidence>
<dbReference type="InterPro" id="IPR047057">
    <property type="entry name" value="MerR_fam"/>
</dbReference>
<dbReference type="InterPro" id="IPR009061">
    <property type="entry name" value="DNA-bd_dom_put_sf"/>
</dbReference>
<dbReference type="PANTHER" id="PTHR30204">
    <property type="entry name" value="REDOX-CYCLING DRUG-SENSING TRANSCRIPTIONAL ACTIVATOR SOXR"/>
    <property type="match status" value="1"/>
</dbReference>
<dbReference type="PANTHER" id="PTHR30204:SF94">
    <property type="entry name" value="HEAVY METAL-DEPENDENT TRANSCRIPTIONAL REGULATOR HI_0293-RELATED"/>
    <property type="match status" value="1"/>
</dbReference>
<evidence type="ECO:0000256" key="4">
    <source>
        <dbReference type="ARBA" id="ARBA00023125"/>
    </source>
</evidence>
<dbReference type="PROSITE" id="PS00552">
    <property type="entry name" value="HTH_MERR_1"/>
    <property type="match status" value="1"/>
</dbReference>
<comment type="caution">
    <text evidence="7">The sequence shown here is derived from an EMBL/GenBank/DDBJ whole genome shotgun (WGS) entry which is preliminary data.</text>
</comment>
<dbReference type="EMBL" id="JBBYXI010000002">
    <property type="protein sequence ID" value="MEN3930318.1"/>
    <property type="molecule type" value="Genomic_DNA"/>
</dbReference>
<keyword evidence="3" id="KW-0805">Transcription regulation</keyword>
<evidence type="ECO:0000313" key="8">
    <source>
        <dbReference type="Proteomes" id="UP001418637"/>
    </source>
</evidence>
<dbReference type="Pfam" id="PF00376">
    <property type="entry name" value="MerR"/>
    <property type="match status" value="1"/>
</dbReference>
<dbReference type="InterPro" id="IPR011789">
    <property type="entry name" value="CueR"/>
</dbReference>
<keyword evidence="5" id="KW-0804">Transcription</keyword>
<dbReference type="InterPro" id="IPR015358">
    <property type="entry name" value="Tscrpt_reg_MerR_DNA-bd"/>
</dbReference>
<dbReference type="Pfam" id="PF09278">
    <property type="entry name" value="MerR-DNA-bind"/>
    <property type="match status" value="1"/>
</dbReference>
<name>A0ABV0BH84_9HYPH</name>
<dbReference type="PROSITE" id="PS50937">
    <property type="entry name" value="HTH_MERR_2"/>
    <property type="match status" value="1"/>
</dbReference>
<dbReference type="NCBIfam" id="TIGR02044">
    <property type="entry name" value="CueR"/>
    <property type="match status" value="1"/>
</dbReference>
<feature type="domain" description="HTH merR-type" evidence="6">
    <location>
        <begin position="1"/>
        <end position="69"/>
    </location>
</feature>
<comment type="subcellular location">
    <subcellularLocation>
        <location evidence="1">Cytoplasm</location>
    </subcellularLocation>
</comment>
<gene>
    <name evidence="7" type="primary">cueR</name>
    <name evidence="7" type="ORF">WJT86_04485</name>
</gene>
<evidence type="ECO:0000313" key="7">
    <source>
        <dbReference type="EMBL" id="MEN3930318.1"/>
    </source>
</evidence>
<keyword evidence="8" id="KW-1185">Reference proteome</keyword>
<dbReference type="SMART" id="SM00422">
    <property type="entry name" value="HTH_MERR"/>
    <property type="match status" value="1"/>
</dbReference>
<dbReference type="RefSeq" id="WP_346336325.1">
    <property type="nucleotide sequence ID" value="NZ_JBBYXI010000002.1"/>
</dbReference>
<reference evidence="7 8" key="1">
    <citation type="submission" date="2024-04" db="EMBL/GenBank/DDBJ databases">
        <title>A novel species isolated from cricket.</title>
        <authorList>
            <person name="Wang H.-C."/>
        </authorList>
    </citation>
    <scope>NUCLEOTIDE SEQUENCE [LARGE SCALE GENOMIC DNA]</scope>
    <source>
        <strain evidence="7 8">WL0021</strain>
    </source>
</reference>
<dbReference type="Gene3D" id="1.10.1660.10">
    <property type="match status" value="1"/>
</dbReference>
<dbReference type="SUPFAM" id="SSF46955">
    <property type="entry name" value="Putative DNA-binding domain"/>
    <property type="match status" value="1"/>
</dbReference>
<evidence type="ECO:0000259" key="6">
    <source>
        <dbReference type="PROSITE" id="PS50937"/>
    </source>
</evidence>
<keyword evidence="2" id="KW-0963">Cytoplasm</keyword>
<evidence type="ECO:0000256" key="3">
    <source>
        <dbReference type="ARBA" id="ARBA00023015"/>
    </source>
</evidence>
<evidence type="ECO:0000256" key="2">
    <source>
        <dbReference type="ARBA" id="ARBA00022490"/>
    </source>
</evidence>
<dbReference type="PRINTS" id="PR00040">
    <property type="entry name" value="HTHMERR"/>
</dbReference>
<organism evidence="7 8">
    <name type="scientific">Hohaiivirga grylli</name>
    <dbReference type="NCBI Taxonomy" id="3133970"/>
    <lineage>
        <taxon>Bacteria</taxon>
        <taxon>Pseudomonadati</taxon>
        <taxon>Pseudomonadota</taxon>
        <taxon>Alphaproteobacteria</taxon>
        <taxon>Hyphomicrobiales</taxon>
        <taxon>Methylobacteriaceae</taxon>
        <taxon>Hohaiivirga</taxon>
    </lineage>
</organism>
<proteinExistence type="predicted"/>
<protein>
    <submittedName>
        <fullName evidence="7">Cu(I)-responsive transcriptional regulator</fullName>
    </submittedName>
</protein>
<sequence>MRIGEASKQSGVSAKMIRYYESIGLLTPAQRHTNDYRDFDMSDIHTLRFIHRARSLGFSIEEIGKLISLWRNRERSSREVKAITETHIHDLKQRIQAMQEMVDTLEHLSCHCHGDDRPDCPILEGLSNHS</sequence>